<dbReference type="PROSITE" id="PS51012">
    <property type="entry name" value="ABC_TM2"/>
    <property type="match status" value="1"/>
</dbReference>
<evidence type="ECO:0000256" key="8">
    <source>
        <dbReference type="ARBA" id="ARBA00023136"/>
    </source>
</evidence>
<dbReference type="PANTHER" id="PTHR30413:SF8">
    <property type="entry name" value="TRANSPORT PERMEASE PROTEIN"/>
    <property type="match status" value="1"/>
</dbReference>
<dbReference type="Pfam" id="PF01061">
    <property type="entry name" value="ABC2_membrane"/>
    <property type="match status" value="1"/>
</dbReference>
<dbReference type="InterPro" id="IPR013525">
    <property type="entry name" value="ABC2_TM"/>
</dbReference>
<comment type="similarity">
    <text evidence="2 9">Belongs to the ABC-2 integral membrane protein family.</text>
</comment>
<comment type="caution">
    <text evidence="11">The sequence shown here is derived from an EMBL/GenBank/DDBJ whole genome shotgun (WGS) entry which is preliminary data.</text>
</comment>
<organism evidence="11 12">
    <name type="scientific">[Clostridium] asparagiforme DSM 15981</name>
    <dbReference type="NCBI Taxonomy" id="518636"/>
    <lineage>
        <taxon>Bacteria</taxon>
        <taxon>Bacillati</taxon>
        <taxon>Bacillota</taxon>
        <taxon>Clostridia</taxon>
        <taxon>Lachnospirales</taxon>
        <taxon>Lachnospiraceae</taxon>
        <taxon>Enterocloster</taxon>
    </lineage>
</organism>
<dbReference type="GO" id="GO:0140359">
    <property type="term" value="F:ABC-type transporter activity"/>
    <property type="evidence" value="ECO:0007669"/>
    <property type="project" value="InterPro"/>
</dbReference>
<feature type="transmembrane region" description="Helical" evidence="9">
    <location>
        <begin position="140"/>
        <end position="160"/>
    </location>
</feature>
<dbReference type="PRINTS" id="PR00164">
    <property type="entry name" value="ABC2TRNSPORT"/>
</dbReference>
<feature type="transmembrane region" description="Helical" evidence="9">
    <location>
        <begin position="31"/>
        <end position="54"/>
    </location>
</feature>
<dbReference type="RefSeq" id="WP_007707867.1">
    <property type="nucleotide sequence ID" value="NZ_CP102272.1"/>
</dbReference>
<dbReference type="GO" id="GO:0015920">
    <property type="term" value="P:lipopolysaccharide transport"/>
    <property type="evidence" value="ECO:0007669"/>
    <property type="project" value="TreeGrafter"/>
</dbReference>
<keyword evidence="12" id="KW-1185">Reference proteome</keyword>
<evidence type="ECO:0000256" key="4">
    <source>
        <dbReference type="ARBA" id="ARBA00022475"/>
    </source>
</evidence>
<reference evidence="11 12" key="1">
    <citation type="submission" date="2009-02" db="EMBL/GenBank/DDBJ databases">
        <title>Draft genome sequence of Clostridium asparagiforme (DSM 15981).</title>
        <authorList>
            <person name="Sudarsanam P."/>
            <person name="Ley R."/>
            <person name="Guruge J."/>
            <person name="Turnbaugh P.J."/>
            <person name="Mahowald M."/>
            <person name="Liep D."/>
            <person name="Gordon J."/>
        </authorList>
    </citation>
    <scope>NUCLEOTIDE SEQUENCE [LARGE SCALE GENOMIC DNA]</scope>
    <source>
        <strain evidence="11 12">DSM 15981</strain>
    </source>
</reference>
<gene>
    <name evidence="11" type="ORF">CLOSTASPAR_01061</name>
</gene>
<keyword evidence="8 9" id="KW-0472">Membrane</keyword>
<dbReference type="EMBL" id="ACCJ01000046">
    <property type="protein sequence ID" value="EEG56869.1"/>
    <property type="molecule type" value="Genomic_DNA"/>
</dbReference>
<evidence type="ECO:0000256" key="3">
    <source>
        <dbReference type="ARBA" id="ARBA00022448"/>
    </source>
</evidence>
<dbReference type="InterPro" id="IPR000412">
    <property type="entry name" value="ABC_2_transport"/>
</dbReference>
<sequence length="259" mass="30119">MIDRINTFKQYKPLLEQLVLKDIKLKYRRSFLGYLWSILNPLMIMVIMVIVFSNMFRFDIINYPVYLIIGQTLFGFVSESTNQAMWSITGNAALMKKTYVPKYIFTLSKVTSSFVNTVFSLGAMIIVFVICKIKPNTNMLFIPVILFQMYIFCTGLGMILAQGTVFFRDIQYIYSAVLTAWMYLTPIFYPIQQLPLSLQKIIKHFNPLYSYITQFRIIVLEGAFPDPRLILYGFAVAFAVLIVGTIVFFKNQDKFILYI</sequence>
<keyword evidence="6 9" id="KW-0812">Transmembrane</keyword>
<evidence type="ECO:0000313" key="12">
    <source>
        <dbReference type="Proteomes" id="UP000004756"/>
    </source>
</evidence>
<dbReference type="AlphaFoldDB" id="C0CVQ8"/>
<keyword evidence="3 9" id="KW-0813">Transport</keyword>
<evidence type="ECO:0000256" key="5">
    <source>
        <dbReference type="ARBA" id="ARBA00022519"/>
    </source>
</evidence>
<dbReference type="Proteomes" id="UP000004756">
    <property type="component" value="Unassembled WGS sequence"/>
</dbReference>
<feature type="transmembrane region" description="Helical" evidence="9">
    <location>
        <begin position="229"/>
        <end position="249"/>
    </location>
</feature>
<evidence type="ECO:0000256" key="1">
    <source>
        <dbReference type="ARBA" id="ARBA00004429"/>
    </source>
</evidence>
<evidence type="ECO:0000313" key="11">
    <source>
        <dbReference type="EMBL" id="EEG56869.1"/>
    </source>
</evidence>
<evidence type="ECO:0000256" key="9">
    <source>
        <dbReference type="RuleBase" id="RU361157"/>
    </source>
</evidence>
<protein>
    <recommendedName>
        <fullName evidence="9">Transport permease protein</fullName>
    </recommendedName>
</protein>
<name>C0CVQ8_9FIRM</name>
<keyword evidence="7 9" id="KW-1133">Transmembrane helix</keyword>
<keyword evidence="5" id="KW-0997">Cell inner membrane</keyword>
<accession>C0CVQ8</accession>
<feature type="transmembrane region" description="Helical" evidence="9">
    <location>
        <begin position="103"/>
        <end position="128"/>
    </location>
</feature>
<dbReference type="HOGENOM" id="CLU_060703_2_0_9"/>
<feature type="transmembrane region" description="Helical" evidence="9">
    <location>
        <begin position="172"/>
        <end position="191"/>
    </location>
</feature>
<proteinExistence type="inferred from homology"/>
<comment type="subcellular location">
    <subcellularLocation>
        <location evidence="1">Cell inner membrane</location>
        <topology evidence="1">Multi-pass membrane protein</topology>
    </subcellularLocation>
    <subcellularLocation>
        <location evidence="9">Cell membrane</location>
        <topology evidence="9">Multi-pass membrane protein</topology>
    </subcellularLocation>
</comment>
<evidence type="ECO:0000256" key="6">
    <source>
        <dbReference type="ARBA" id="ARBA00022692"/>
    </source>
</evidence>
<evidence type="ECO:0000256" key="2">
    <source>
        <dbReference type="ARBA" id="ARBA00007783"/>
    </source>
</evidence>
<evidence type="ECO:0000256" key="7">
    <source>
        <dbReference type="ARBA" id="ARBA00022989"/>
    </source>
</evidence>
<comment type="caution">
    <text evidence="9">Lacks conserved residue(s) required for the propagation of feature annotation.</text>
</comment>
<evidence type="ECO:0000259" key="10">
    <source>
        <dbReference type="PROSITE" id="PS51012"/>
    </source>
</evidence>
<dbReference type="PANTHER" id="PTHR30413">
    <property type="entry name" value="INNER MEMBRANE TRANSPORT PERMEASE"/>
    <property type="match status" value="1"/>
</dbReference>
<feature type="domain" description="ABC transmembrane type-2" evidence="10">
    <location>
        <begin position="32"/>
        <end position="251"/>
    </location>
</feature>
<dbReference type="InterPro" id="IPR047817">
    <property type="entry name" value="ABC2_TM_bact-type"/>
</dbReference>
<dbReference type="GO" id="GO:0043190">
    <property type="term" value="C:ATP-binding cassette (ABC) transporter complex"/>
    <property type="evidence" value="ECO:0007669"/>
    <property type="project" value="InterPro"/>
</dbReference>
<keyword evidence="4 9" id="KW-1003">Cell membrane</keyword>